<keyword evidence="2" id="KW-1185">Reference proteome</keyword>
<name>A0A917DYJ7_9SPHN</name>
<dbReference type="AlphaFoldDB" id="A0A917DYJ7"/>
<evidence type="ECO:0008006" key="3">
    <source>
        <dbReference type="Google" id="ProtNLM"/>
    </source>
</evidence>
<reference evidence="1" key="2">
    <citation type="submission" date="2020-09" db="EMBL/GenBank/DDBJ databases">
        <authorList>
            <person name="Sun Q."/>
            <person name="Zhou Y."/>
        </authorList>
    </citation>
    <scope>NUCLEOTIDE SEQUENCE</scope>
    <source>
        <strain evidence="1">CGMCC 1.15360</strain>
    </source>
</reference>
<dbReference type="Proteomes" id="UP000612349">
    <property type="component" value="Unassembled WGS sequence"/>
</dbReference>
<dbReference type="OrthoDB" id="7432755at2"/>
<dbReference type="EMBL" id="BMIP01000014">
    <property type="protein sequence ID" value="GGD83846.1"/>
    <property type="molecule type" value="Genomic_DNA"/>
</dbReference>
<protein>
    <recommendedName>
        <fullName evidence="3">Mor transcription activator domain-containing protein</fullName>
    </recommendedName>
</protein>
<evidence type="ECO:0000313" key="1">
    <source>
        <dbReference type="EMBL" id="GGD83846.1"/>
    </source>
</evidence>
<dbReference type="InterPro" id="IPR009057">
    <property type="entry name" value="Homeodomain-like_sf"/>
</dbReference>
<accession>A0A917DYJ7</accession>
<evidence type="ECO:0000313" key="2">
    <source>
        <dbReference type="Proteomes" id="UP000612349"/>
    </source>
</evidence>
<reference evidence="1" key="1">
    <citation type="journal article" date="2014" name="Int. J. Syst. Evol. Microbiol.">
        <title>Complete genome sequence of Corynebacterium casei LMG S-19264T (=DSM 44701T), isolated from a smear-ripened cheese.</title>
        <authorList>
            <consortium name="US DOE Joint Genome Institute (JGI-PGF)"/>
            <person name="Walter F."/>
            <person name="Albersmeier A."/>
            <person name="Kalinowski J."/>
            <person name="Ruckert C."/>
        </authorList>
    </citation>
    <scope>NUCLEOTIDE SEQUENCE</scope>
    <source>
        <strain evidence="1">CGMCC 1.15360</strain>
    </source>
</reference>
<gene>
    <name evidence="1" type="ORF">GCM10010990_37450</name>
</gene>
<sequence length="137" mass="15036">MNFPASVQEIIEVIGVSETAHLIKNLPTYRENMGGRAVERVILYVPKSVGPGHRLANILGLETAQKLCAGFGGETLKPANANCIERWERNTKILRMANEGVPSRIIARSFDLTDRQIRNIVRRSGNGGGELRGANDL</sequence>
<comment type="caution">
    <text evidence="1">The sequence shown here is derived from an EMBL/GenBank/DDBJ whole genome shotgun (WGS) entry which is preliminary data.</text>
</comment>
<dbReference type="SUPFAM" id="SSF46689">
    <property type="entry name" value="Homeodomain-like"/>
    <property type="match status" value="1"/>
</dbReference>
<organism evidence="1 2">
    <name type="scientific">Croceicoccus mobilis</name>
    <dbReference type="NCBI Taxonomy" id="1703339"/>
    <lineage>
        <taxon>Bacteria</taxon>
        <taxon>Pseudomonadati</taxon>
        <taxon>Pseudomonadota</taxon>
        <taxon>Alphaproteobacteria</taxon>
        <taxon>Sphingomonadales</taxon>
        <taxon>Erythrobacteraceae</taxon>
        <taxon>Croceicoccus</taxon>
    </lineage>
</organism>
<proteinExistence type="predicted"/>